<evidence type="ECO:0000256" key="2">
    <source>
        <dbReference type="SAM" id="SignalP"/>
    </source>
</evidence>
<dbReference type="PANTHER" id="PTHR21240">
    <property type="entry name" value="2-AMINO-3-CARBOXYLMUCONATE-6-SEMIALDEHYDE DECARBOXYLASE"/>
    <property type="match status" value="1"/>
</dbReference>
<reference evidence="4 5" key="1">
    <citation type="submission" date="2016-07" db="EMBL/GenBank/DDBJ databases">
        <title>Genomic analysis of zinc-resistant bacterium Mucilaginibacter pedocola TBZ30.</title>
        <authorList>
            <person name="Huang J."/>
            <person name="Tang J."/>
        </authorList>
    </citation>
    <scope>NUCLEOTIDE SEQUENCE [LARGE SCALE GENOMIC DNA]</scope>
    <source>
        <strain evidence="4 5">TBZ30</strain>
    </source>
</reference>
<comment type="caution">
    <text evidence="4">The sequence shown here is derived from an EMBL/GenBank/DDBJ whole genome shotgun (WGS) entry which is preliminary data.</text>
</comment>
<dbReference type="GO" id="GO:0019748">
    <property type="term" value="P:secondary metabolic process"/>
    <property type="evidence" value="ECO:0007669"/>
    <property type="project" value="TreeGrafter"/>
</dbReference>
<dbReference type="EMBL" id="MBTF01000001">
    <property type="protein sequence ID" value="OOQ62237.1"/>
    <property type="molecule type" value="Genomic_DNA"/>
</dbReference>
<sequence>MKRIIILLISLAFGEISLHAQTYTDHHIHLQDSETVQLGFRMLKAFKETPKHIDSLVLNADTVIKRLDGAKFQSAWILSNAYWFGSPMTPVEDEYTVVKRQNDWIAAEAKRYPTRLKAFMSINPLKPYALEEIKRCGESKRFAGLKMHFANSKVNLQNKADVAKLKQVFAAASQYHLMLLVHFRSAKKWSGTTNTTVLLNDLMPYAKNTKVIIAHMAGWGGYDRPTNAALKLIAQWLKQSPTHRKNLYLELSAVLEAKASKDDLPIAVLKKRISEIGTGNILFGTDYPLIDIKPYVSLLEQKLGKPLVQQVLNNPSPE</sequence>
<dbReference type="SUPFAM" id="SSF51556">
    <property type="entry name" value="Metallo-dependent hydrolases"/>
    <property type="match status" value="1"/>
</dbReference>
<dbReference type="PANTHER" id="PTHR21240:SF28">
    <property type="entry name" value="ISO-OROTATE DECARBOXYLASE (EUROFUNG)"/>
    <property type="match status" value="1"/>
</dbReference>
<evidence type="ECO:0000313" key="5">
    <source>
        <dbReference type="Proteomes" id="UP000189739"/>
    </source>
</evidence>
<keyword evidence="5" id="KW-1185">Reference proteome</keyword>
<dbReference type="GO" id="GO:0005737">
    <property type="term" value="C:cytoplasm"/>
    <property type="evidence" value="ECO:0007669"/>
    <property type="project" value="TreeGrafter"/>
</dbReference>
<feature type="domain" description="Amidohydrolase-related" evidence="3">
    <location>
        <begin position="81"/>
        <end position="291"/>
    </location>
</feature>
<keyword evidence="1" id="KW-0456">Lyase</keyword>
<dbReference type="RefSeq" id="WP_078346435.1">
    <property type="nucleotide sequence ID" value="NZ_MBTF01000001.1"/>
</dbReference>
<gene>
    <name evidence="4" type="ORF">BC343_04120</name>
</gene>
<evidence type="ECO:0000256" key="1">
    <source>
        <dbReference type="ARBA" id="ARBA00023239"/>
    </source>
</evidence>
<dbReference type="InterPro" id="IPR032466">
    <property type="entry name" value="Metal_Hydrolase"/>
</dbReference>
<proteinExistence type="predicted"/>
<keyword evidence="2" id="KW-0732">Signal</keyword>
<dbReference type="OrthoDB" id="9771932at2"/>
<feature type="signal peptide" evidence="2">
    <location>
        <begin position="1"/>
        <end position="20"/>
    </location>
</feature>
<dbReference type="AlphaFoldDB" id="A0A1S9PMS4"/>
<dbReference type="GO" id="GO:0016787">
    <property type="term" value="F:hydrolase activity"/>
    <property type="evidence" value="ECO:0007669"/>
    <property type="project" value="InterPro"/>
</dbReference>
<dbReference type="InterPro" id="IPR006680">
    <property type="entry name" value="Amidohydro-rel"/>
</dbReference>
<evidence type="ECO:0000313" key="4">
    <source>
        <dbReference type="EMBL" id="OOQ62237.1"/>
    </source>
</evidence>
<protein>
    <recommendedName>
        <fullName evidence="3">Amidohydrolase-related domain-containing protein</fullName>
    </recommendedName>
</protein>
<accession>A0A1S9PMS4</accession>
<dbReference type="InterPro" id="IPR032465">
    <property type="entry name" value="ACMSD"/>
</dbReference>
<name>A0A1S9PMS4_9SPHI</name>
<evidence type="ECO:0000259" key="3">
    <source>
        <dbReference type="Pfam" id="PF04909"/>
    </source>
</evidence>
<dbReference type="STRING" id="1792845.BC343_04120"/>
<dbReference type="Pfam" id="PF04909">
    <property type="entry name" value="Amidohydro_2"/>
    <property type="match status" value="1"/>
</dbReference>
<dbReference type="GO" id="GO:0016831">
    <property type="term" value="F:carboxy-lyase activity"/>
    <property type="evidence" value="ECO:0007669"/>
    <property type="project" value="InterPro"/>
</dbReference>
<dbReference type="Gene3D" id="3.20.20.140">
    <property type="entry name" value="Metal-dependent hydrolases"/>
    <property type="match status" value="1"/>
</dbReference>
<feature type="chain" id="PRO_5012119949" description="Amidohydrolase-related domain-containing protein" evidence="2">
    <location>
        <begin position="21"/>
        <end position="318"/>
    </location>
</feature>
<dbReference type="Proteomes" id="UP000189739">
    <property type="component" value="Unassembled WGS sequence"/>
</dbReference>
<organism evidence="4 5">
    <name type="scientific">Mucilaginibacter pedocola</name>
    <dbReference type="NCBI Taxonomy" id="1792845"/>
    <lineage>
        <taxon>Bacteria</taxon>
        <taxon>Pseudomonadati</taxon>
        <taxon>Bacteroidota</taxon>
        <taxon>Sphingobacteriia</taxon>
        <taxon>Sphingobacteriales</taxon>
        <taxon>Sphingobacteriaceae</taxon>
        <taxon>Mucilaginibacter</taxon>
    </lineage>
</organism>